<keyword evidence="2" id="KW-1185">Reference proteome</keyword>
<dbReference type="STRING" id="67365.GCA_001704635_01709"/>
<comment type="caution">
    <text evidence="1">The sequence shown here is derived from an EMBL/GenBank/DDBJ whole genome shotgun (WGS) entry which is preliminary data.</text>
</comment>
<protein>
    <submittedName>
        <fullName evidence="1">Uncharacterized protein</fullName>
    </submittedName>
</protein>
<name>A0A1R1S890_9ACTN</name>
<dbReference type="Proteomes" id="UP000186168">
    <property type="component" value="Unassembled WGS sequence"/>
</dbReference>
<gene>
    <name evidence="1" type="ORF">SPAR_36651</name>
</gene>
<accession>A0A1R1S890</accession>
<evidence type="ECO:0000313" key="2">
    <source>
        <dbReference type="Proteomes" id="UP000186168"/>
    </source>
</evidence>
<evidence type="ECO:0000313" key="1">
    <source>
        <dbReference type="EMBL" id="OMI34432.1"/>
    </source>
</evidence>
<dbReference type="EMBL" id="ASQP01000469">
    <property type="protein sequence ID" value="OMI34432.1"/>
    <property type="molecule type" value="Genomic_DNA"/>
</dbReference>
<sequence length="113" mass="12269">MTTPPEHTEVDQMHAELARLRGLEHGLREILHRVDASPVEATRSGGAVWRLTANLVMLQKAGRPPLWNRWSGDPPPPIDSLPPHQCLISGLDGCSDCGHPEDAVCHGGEATGW</sequence>
<reference evidence="1 2" key="1">
    <citation type="submission" date="2013-05" db="EMBL/GenBank/DDBJ databases">
        <title>Genome sequence of Streptomyces sparsogenes DSM 40356.</title>
        <authorList>
            <person name="Coyne S."/>
            <person name="Seebeck F.P."/>
        </authorList>
    </citation>
    <scope>NUCLEOTIDE SEQUENCE [LARGE SCALE GENOMIC DNA]</scope>
    <source>
        <strain evidence="1 2">DSM 40356</strain>
    </source>
</reference>
<dbReference type="AlphaFoldDB" id="A0A1R1S890"/>
<proteinExistence type="predicted"/>
<organism evidence="1 2">
    <name type="scientific">Streptomyces sparsogenes DSM 40356</name>
    <dbReference type="NCBI Taxonomy" id="1331668"/>
    <lineage>
        <taxon>Bacteria</taxon>
        <taxon>Bacillati</taxon>
        <taxon>Actinomycetota</taxon>
        <taxon>Actinomycetes</taxon>
        <taxon>Kitasatosporales</taxon>
        <taxon>Streptomycetaceae</taxon>
        <taxon>Streptomyces</taxon>
    </lineage>
</organism>